<reference evidence="2 3" key="1">
    <citation type="journal article" date="2020" name="Fungal Divers.">
        <title>Resolving the Mortierellaceae phylogeny through synthesis of multi-gene phylogenetics and phylogenomics.</title>
        <authorList>
            <person name="Vandepol N."/>
            <person name="Liber J."/>
            <person name="Desiro A."/>
            <person name="Na H."/>
            <person name="Kennedy M."/>
            <person name="Barry K."/>
            <person name="Grigoriev I.V."/>
            <person name="Miller A.N."/>
            <person name="O'Donnell K."/>
            <person name="Stajich J.E."/>
            <person name="Bonito G."/>
        </authorList>
    </citation>
    <scope>NUCLEOTIDE SEQUENCE [LARGE SCALE GENOMIC DNA]</scope>
    <source>
        <strain evidence="2 3">AD045</strain>
    </source>
</reference>
<protein>
    <recommendedName>
        <fullName evidence="4">NACHT domain-containing protein</fullName>
    </recommendedName>
</protein>
<evidence type="ECO:0000256" key="1">
    <source>
        <dbReference type="SAM" id="MobiDB-lite"/>
    </source>
</evidence>
<proteinExistence type="predicted"/>
<feature type="region of interest" description="Disordered" evidence="1">
    <location>
        <begin position="1"/>
        <end position="102"/>
    </location>
</feature>
<dbReference type="EMBL" id="JAAAIM010000793">
    <property type="protein sequence ID" value="KAG0284256.1"/>
    <property type="molecule type" value="Genomic_DNA"/>
</dbReference>
<feature type="compositionally biased region" description="Polar residues" evidence="1">
    <location>
        <begin position="48"/>
        <end position="94"/>
    </location>
</feature>
<dbReference type="Gene3D" id="3.40.50.300">
    <property type="entry name" value="P-loop containing nucleotide triphosphate hydrolases"/>
    <property type="match status" value="1"/>
</dbReference>
<evidence type="ECO:0008006" key="4">
    <source>
        <dbReference type="Google" id="ProtNLM"/>
    </source>
</evidence>
<name>A0ABQ7JSH0_9FUNG</name>
<sequence>MTKTAHSTPPGQPPQLASQQGQLSSGQDGDNQSVSSQRIRKRVRYNNMLRSSSSKPKATNSQSKSSKSTANDDSTTSAHCSSTVGSVQQEQANGTGVPYSLKNRRSIPEYSPILARVHKMPSLGCVLHKLQTIRLKQTHQAICIPPMAKSSLKARDDDLFPLMEKAQEFLASERQVMLVLGDSGAGKSTFNHHLEHCLWDDYKQGDPIPLFINLPTIDRPEQDLVVKQLKFLAFSDDQIQEIKLH</sequence>
<keyword evidence="3" id="KW-1185">Reference proteome</keyword>
<feature type="compositionally biased region" description="Low complexity" evidence="1">
    <location>
        <begin position="14"/>
        <end position="33"/>
    </location>
</feature>
<organism evidence="2 3">
    <name type="scientific">Linnemannia gamsii</name>
    <dbReference type="NCBI Taxonomy" id="64522"/>
    <lineage>
        <taxon>Eukaryota</taxon>
        <taxon>Fungi</taxon>
        <taxon>Fungi incertae sedis</taxon>
        <taxon>Mucoromycota</taxon>
        <taxon>Mortierellomycotina</taxon>
        <taxon>Mortierellomycetes</taxon>
        <taxon>Mortierellales</taxon>
        <taxon>Mortierellaceae</taxon>
        <taxon>Linnemannia</taxon>
    </lineage>
</organism>
<dbReference type="Proteomes" id="UP001194696">
    <property type="component" value="Unassembled WGS sequence"/>
</dbReference>
<evidence type="ECO:0000313" key="2">
    <source>
        <dbReference type="EMBL" id="KAG0284256.1"/>
    </source>
</evidence>
<dbReference type="InterPro" id="IPR027417">
    <property type="entry name" value="P-loop_NTPase"/>
</dbReference>
<accession>A0ABQ7JSH0</accession>
<evidence type="ECO:0000313" key="3">
    <source>
        <dbReference type="Proteomes" id="UP001194696"/>
    </source>
</evidence>
<comment type="caution">
    <text evidence="2">The sequence shown here is derived from an EMBL/GenBank/DDBJ whole genome shotgun (WGS) entry which is preliminary data.</text>
</comment>
<feature type="non-terminal residue" evidence="2">
    <location>
        <position position="245"/>
    </location>
</feature>
<gene>
    <name evidence="2" type="ORF">BGZ96_011355</name>
</gene>